<evidence type="ECO:0000313" key="3">
    <source>
        <dbReference type="Proteomes" id="UP000241769"/>
    </source>
</evidence>
<organism evidence="2 3">
    <name type="scientific">Planoprotostelium fungivorum</name>
    <dbReference type="NCBI Taxonomy" id="1890364"/>
    <lineage>
        <taxon>Eukaryota</taxon>
        <taxon>Amoebozoa</taxon>
        <taxon>Evosea</taxon>
        <taxon>Variosea</taxon>
        <taxon>Cavosteliida</taxon>
        <taxon>Cavosteliaceae</taxon>
        <taxon>Planoprotostelium</taxon>
    </lineage>
</organism>
<feature type="compositionally biased region" description="Basic and acidic residues" evidence="1">
    <location>
        <begin position="392"/>
        <end position="411"/>
    </location>
</feature>
<sequence length="571" mass="62274">MKTRVLRTRRPLAAIDGSDCVDQIPPVGRVAPCVDVIIRSKSDIEHIRQCTTIGSVVVSSFLNEAIQLDFIQVVQRNILIRDTLATKIEIIGLTTIGGSIVIENNLFLQSIVIPTLPIISGDLFIIGNPQLTSIQLNLNRIDGILKIQSNGILLSSVFIIEALSLHSLLLSDNHLKSFTLNIRDDIGTMDQLILWDNHWSSSLEMNGVRIVKTFHLIGNIGVVSLRMNTLIRLEGDMFIQENVGVYHLEFAALRRVKGSISIENNHFFRDERPSFILNSPCEIQNDLTIGGNSEGSKMNLEGITSIGGQLSLTGIEEDSLSFDRLKCTKHISISHTKGVVHFPLLQSTQSILGHTQGHVSVGDFITNGRDLCFLCHDSSLCQWMHLCDRGHCRGDEREGRDGEGREEEGREGTANVGTLSEGGGNIEGKGKTKEGESGTKVNQGASQEGSREGAPRETRVEGTRGIEATPRASSVDATPRETRVDGTRGIEVTPRVSSVDATPRDTEKTTKETKTTQKETSVGGPQKSTSSQKSTIERTQGVDSEDTKSKGVADTRAYLDTPEGGRVLVPP</sequence>
<dbReference type="EMBL" id="MDYQ01000099">
    <property type="protein sequence ID" value="PRP82654.1"/>
    <property type="molecule type" value="Genomic_DNA"/>
</dbReference>
<evidence type="ECO:0000256" key="1">
    <source>
        <dbReference type="SAM" id="MobiDB-lite"/>
    </source>
</evidence>
<dbReference type="Proteomes" id="UP000241769">
    <property type="component" value="Unassembled WGS sequence"/>
</dbReference>
<keyword evidence="3" id="KW-1185">Reference proteome</keyword>
<feature type="compositionally biased region" description="Basic and acidic residues" evidence="1">
    <location>
        <begin position="478"/>
        <end position="488"/>
    </location>
</feature>
<dbReference type="OrthoDB" id="536881at2759"/>
<dbReference type="InParanoid" id="A0A2P6NFB8"/>
<dbReference type="AlphaFoldDB" id="A0A2P6NFB8"/>
<dbReference type="SUPFAM" id="SSF52058">
    <property type="entry name" value="L domain-like"/>
    <property type="match status" value="1"/>
</dbReference>
<evidence type="ECO:0000313" key="2">
    <source>
        <dbReference type="EMBL" id="PRP82654.1"/>
    </source>
</evidence>
<comment type="caution">
    <text evidence="2">The sequence shown here is derived from an EMBL/GenBank/DDBJ whole genome shotgun (WGS) entry which is preliminary data.</text>
</comment>
<feature type="compositionally biased region" description="Polar residues" evidence="1">
    <location>
        <begin position="526"/>
        <end position="542"/>
    </location>
</feature>
<name>A0A2P6NFB8_9EUKA</name>
<feature type="compositionally biased region" description="Basic and acidic residues" evidence="1">
    <location>
        <begin position="449"/>
        <end position="464"/>
    </location>
</feature>
<feature type="compositionally biased region" description="Basic and acidic residues" evidence="1">
    <location>
        <begin position="428"/>
        <end position="437"/>
    </location>
</feature>
<gene>
    <name evidence="2" type="ORF">PROFUN_09765</name>
</gene>
<proteinExistence type="predicted"/>
<feature type="region of interest" description="Disordered" evidence="1">
    <location>
        <begin position="392"/>
        <end position="571"/>
    </location>
</feature>
<reference evidence="2 3" key="1">
    <citation type="journal article" date="2018" name="Genome Biol. Evol.">
        <title>Multiple Roots of Fruiting Body Formation in Amoebozoa.</title>
        <authorList>
            <person name="Hillmann F."/>
            <person name="Forbes G."/>
            <person name="Novohradska S."/>
            <person name="Ferling I."/>
            <person name="Riege K."/>
            <person name="Groth M."/>
            <person name="Westermann M."/>
            <person name="Marz M."/>
            <person name="Spaller T."/>
            <person name="Winckler T."/>
            <person name="Schaap P."/>
            <person name="Glockner G."/>
        </authorList>
    </citation>
    <scope>NUCLEOTIDE SEQUENCE [LARGE SCALE GENOMIC DNA]</scope>
    <source>
        <strain evidence="2 3">Jena</strain>
    </source>
</reference>
<protein>
    <submittedName>
        <fullName evidence="2">Uncharacterized protein</fullName>
    </submittedName>
</protein>
<feature type="compositionally biased region" description="Basic and acidic residues" evidence="1">
    <location>
        <begin position="502"/>
        <end position="517"/>
    </location>
</feature>
<accession>A0A2P6NFB8</accession>